<proteinExistence type="predicted"/>
<protein>
    <submittedName>
        <fullName evidence="2">Uncharacterized protein</fullName>
    </submittedName>
</protein>
<keyword evidence="1" id="KW-0472">Membrane</keyword>
<keyword evidence="3" id="KW-1185">Reference proteome</keyword>
<dbReference type="EMBL" id="JWZX01003407">
    <property type="protein sequence ID" value="KOO20856.1"/>
    <property type="molecule type" value="Genomic_DNA"/>
</dbReference>
<dbReference type="AlphaFoldDB" id="A0A0M0J2T6"/>
<keyword evidence="1" id="KW-1133">Transmembrane helix</keyword>
<evidence type="ECO:0000313" key="2">
    <source>
        <dbReference type="EMBL" id="KOO20856.1"/>
    </source>
</evidence>
<accession>A0A0M0J2T6</accession>
<keyword evidence="1" id="KW-0812">Transmembrane</keyword>
<comment type="caution">
    <text evidence="2">The sequence shown here is derived from an EMBL/GenBank/DDBJ whole genome shotgun (WGS) entry which is preliminary data.</text>
</comment>
<organism evidence="2 3">
    <name type="scientific">Chrysochromulina tobinii</name>
    <dbReference type="NCBI Taxonomy" id="1460289"/>
    <lineage>
        <taxon>Eukaryota</taxon>
        <taxon>Haptista</taxon>
        <taxon>Haptophyta</taxon>
        <taxon>Prymnesiophyceae</taxon>
        <taxon>Prymnesiales</taxon>
        <taxon>Chrysochromulinaceae</taxon>
        <taxon>Chrysochromulina</taxon>
    </lineage>
</organism>
<dbReference type="Proteomes" id="UP000037460">
    <property type="component" value="Unassembled WGS sequence"/>
</dbReference>
<evidence type="ECO:0000313" key="3">
    <source>
        <dbReference type="Proteomes" id="UP000037460"/>
    </source>
</evidence>
<feature type="transmembrane region" description="Helical" evidence="1">
    <location>
        <begin position="216"/>
        <end position="238"/>
    </location>
</feature>
<name>A0A0M0J2T6_9EUKA</name>
<evidence type="ECO:0000256" key="1">
    <source>
        <dbReference type="SAM" id="Phobius"/>
    </source>
</evidence>
<gene>
    <name evidence="2" type="ORF">Ctob_000122</name>
</gene>
<feature type="transmembrane region" description="Helical" evidence="1">
    <location>
        <begin position="6"/>
        <end position="26"/>
    </location>
</feature>
<sequence>MAAHRLLINLFVVAVHISGVGAWRCGGYKGRPGLRLTPLVISSIHMAESDTEPEVIPAPLPPLPLDAPLESGSGAMLITRGADGELQLVKPDGLDVSGLLTESQRRRLAPIKSLKRTRRSRKLRTPSERGDTKYVPLVAGARASTDEAILAAFNGDTLDAKREQGEDYYVDPLLLKDEIDRENAAGERRSKYKLKKDAYAPDKLKQELVAPYKNNVIGFIVIGIGVIAIVFAAFPSLLEENLASSVASFPDSL</sequence>
<reference evidence="3" key="1">
    <citation type="journal article" date="2015" name="PLoS Genet.">
        <title>Genome Sequence and Transcriptome Analyses of Chrysochromulina tobin: Metabolic Tools for Enhanced Algal Fitness in the Prominent Order Prymnesiales (Haptophyceae).</title>
        <authorList>
            <person name="Hovde B.T."/>
            <person name="Deodato C.R."/>
            <person name="Hunsperger H.M."/>
            <person name="Ryken S.A."/>
            <person name="Yost W."/>
            <person name="Jha R.K."/>
            <person name="Patterson J."/>
            <person name="Monnat R.J. Jr."/>
            <person name="Barlow S.B."/>
            <person name="Starkenburg S.R."/>
            <person name="Cattolico R.A."/>
        </authorList>
    </citation>
    <scope>NUCLEOTIDE SEQUENCE</scope>
    <source>
        <strain evidence="3">CCMP291</strain>
    </source>
</reference>